<evidence type="ECO:0000259" key="2">
    <source>
        <dbReference type="Pfam" id="PF22725"/>
    </source>
</evidence>
<protein>
    <submittedName>
        <fullName evidence="3">Oxidoreductase</fullName>
    </submittedName>
</protein>
<dbReference type="InterPro" id="IPR055170">
    <property type="entry name" value="GFO_IDH_MocA-like_dom"/>
</dbReference>
<dbReference type="GO" id="GO:0000166">
    <property type="term" value="F:nucleotide binding"/>
    <property type="evidence" value="ECO:0007669"/>
    <property type="project" value="InterPro"/>
</dbReference>
<dbReference type="InterPro" id="IPR000683">
    <property type="entry name" value="Gfo/Idh/MocA-like_OxRdtase_N"/>
</dbReference>
<dbReference type="Pfam" id="PF22725">
    <property type="entry name" value="GFO_IDH_MocA_C3"/>
    <property type="match status" value="1"/>
</dbReference>
<dbReference type="EMBL" id="BKZW01000003">
    <property type="protein sequence ID" value="GER91339.1"/>
    <property type="molecule type" value="Genomic_DNA"/>
</dbReference>
<dbReference type="Gene3D" id="3.40.50.720">
    <property type="entry name" value="NAD(P)-binding Rossmann-like Domain"/>
    <property type="match status" value="1"/>
</dbReference>
<evidence type="ECO:0000313" key="3">
    <source>
        <dbReference type="EMBL" id="GER91339.1"/>
    </source>
</evidence>
<dbReference type="PANTHER" id="PTHR43708:SF3">
    <property type="entry name" value="OXIDOREDUCTASE"/>
    <property type="match status" value="1"/>
</dbReference>
<dbReference type="PANTHER" id="PTHR43708">
    <property type="entry name" value="CONSERVED EXPRESSED OXIDOREDUCTASE (EUROFUNG)"/>
    <property type="match status" value="1"/>
</dbReference>
<dbReference type="SUPFAM" id="SSF55347">
    <property type="entry name" value="Glyceraldehyde-3-phosphate dehydrogenase-like, C-terminal domain"/>
    <property type="match status" value="1"/>
</dbReference>
<dbReference type="RefSeq" id="WP_151758983.1">
    <property type="nucleotide sequence ID" value="NZ_BKZW01000003.1"/>
</dbReference>
<dbReference type="Gene3D" id="3.30.360.10">
    <property type="entry name" value="Dihydrodipicolinate Reductase, domain 2"/>
    <property type="match status" value="1"/>
</dbReference>
<organism evidence="3 4">
    <name type="scientific">Dictyobacter vulcani</name>
    <dbReference type="NCBI Taxonomy" id="2607529"/>
    <lineage>
        <taxon>Bacteria</taxon>
        <taxon>Bacillati</taxon>
        <taxon>Chloroflexota</taxon>
        <taxon>Ktedonobacteria</taxon>
        <taxon>Ktedonobacterales</taxon>
        <taxon>Dictyobacteraceae</taxon>
        <taxon>Dictyobacter</taxon>
    </lineage>
</organism>
<gene>
    <name evidence="3" type="ORF">KDW_55010</name>
</gene>
<dbReference type="SUPFAM" id="SSF51735">
    <property type="entry name" value="NAD(P)-binding Rossmann-fold domains"/>
    <property type="match status" value="1"/>
</dbReference>
<dbReference type="AlphaFoldDB" id="A0A5J4KYW7"/>
<evidence type="ECO:0000313" key="4">
    <source>
        <dbReference type="Proteomes" id="UP000326912"/>
    </source>
</evidence>
<accession>A0A5J4KYW7</accession>
<reference evidence="3 4" key="1">
    <citation type="submission" date="2019-10" db="EMBL/GenBank/DDBJ databases">
        <title>Dictyobacter vulcani sp. nov., within the class Ktedonobacteria, isolated from soil of volcanic Mt. Zao.</title>
        <authorList>
            <person name="Zheng Y."/>
            <person name="Wang C.M."/>
            <person name="Sakai Y."/>
            <person name="Abe K."/>
            <person name="Yokota A."/>
            <person name="Yabe S."/>
        </authorList>
    </citation>
    <scope>NUCLEOTIDE SEQUENCE [LARGE SCALE GENOMIC DNA]</scope>
    <source>
        <strain evidence="3 4">W12</strain>
    </source>
</reference>
<comment type="caution">
    <text evidence="3">The sequence shown here is derived from an EMBL/GenBank/DDBJ whole genome shotgun (WGS) entry which is preliminary data.</text>
</comment>
<feature type="domain" description="Gfo/Idh/MocA-like oxidoreductase N-terminal" evidence="1">
    <location>
        <begin position="11"/>
        <end position="138"/>
    </location>
</feature>
<dbReference type="InterPro" id="IPR051317">
    <property type="entry name" value="Gfo/Idh/MocA_oxidoreduct"/>
</dbReference>
<evidence type="ECO:0000259" key="1">
    <source>
        <dbReference type="Pfam" id="PF01408"/>
    </source>
</evidence>
<keyword evidence="4" id="KW-1185">Reference proteome</keyword>
<proteinExistence type="predicted"/>
<dbReference type="Proteomes" id="UP000326912">
    <property type="component" value="Unassembled WGS sequence"/>
</dbReference>
<sequence>MGRDVANRRLRAGIVGGGKGSFIGAVHRVAVELDGQAEVVAGAMSTDPQRAEESAKAWFLDRSYASYEEMAEKEAARPDGIDFVMVATPNHMHYPVAKAFLQHGIHVVSDKPMSFSLEEAREEVALVEKSNLIFAVTHNYTGYPMVRQARDLVRSGAIGEIRKVMVEYIQDWLMDSQENSGNKQAAWRTDPTKSGIAGSVGDIGTHAENLLEFITGQKIASLSADLSTFVAGRQLDDDANMLLRLENGAKGLLTCSQIAAGEENNLNIRVYGTRAGLEWHQMEPNTLLFKQPGQPTQIYRTNAAYTSDEAKAAARTPGGHPEGFYEAFANVYKQVIADIRRVESGEKPLGGYPTVYDGLRGMLFISKVVESSQKGATWVDMNA</sequence>
<name>A0A5J4KYW7_9CHLR</name>
<dbReference type="Pfam" id="PF01408">
    <property type="entry name" value="GFO_IDH_MocA"/>
    <property type="match status" value="1"/>
</dbReference>
<feature type="domain" description="GFO/IDH/MocA-like oxidoreductase" evidence="2">
    <location>
        <begin position="146"/>
        <end position="277"/>
    </location>
</feature>
<dbReference type="InterPro" id="IPR036291">
    <property type="entry name" value="NAD(P)-bd_dom_sf"/>
</dbReference>